<gene>
    <name evidence="2" type="ORF">FG051_00755</name>
</gene>
<organism evidence="2 3">
    <name type="scientific">Companilactobacillus futsaii</name>
    <dbReference type="NCBI Taxonomy" id="938155"/>
    <lineage>
        <taxon>Bacteria</taxon>
        <taxon>Bacillati</taxon>
        <taxon>Bacillota</taxon>
        <taxon>Bacilli</taxon>
        <taxon>Lactobacillales</taxon>
        <taxon>Lactobacillaceae</taxon>
        <taxon>Companilactobacillus</taxon>
    </lineage>
</organism>
<sequence>MSAKDGKMDKFIKGVDKLTDSKGISKLGKTLNKTIDIAGNIISSTAEVTNHQIDERNKRHQFDIKLPDISGLSLDQTKDLFDSINIKYAFVKVDPDVKLVSTKVDTVLKTVPKPKTVLPAGGFVKIYYLDSEGLEQSQKILADSVHKKQVRKESTKALFDKVGQGTAAGANKVLKVSKKLVLHSKRPKKIKATIVEKPKDSNEVDK</sequence>
<evidence type="ECO:0000313" key="3">
    <source>
        <dbReference type="Proteomes" id="UP000310673"/>
    </source>
</evidence>
<dbReference type="KEGG" id="lft:FG051_00755"/>
<reference evidence="2 3" key="1">
    <citation type="submission" date="2019-05" db="EMBL/GenBank/DDBJ databases">
        <title>Genome Sequence of Lactobacillus futsaii Y97, a Potential Probiotic Strain Isolated from the Futsai of Taiwan.</title>
        <authorList>
            <person name="Du X."/>
        </authorList>
    </citation>
    <scope>NUCLEOTIDE SEQUENCE [LARGE SCALE GENOMIC DNA]</scope>
    <source>
        <strain evidence="2 3">Y97</strain>
    </source>
</reference>
<evidence type="ECO:0000259" key="1">
    <source>
        <dbReference type="Pfam" id="PF03793"/>
    </source>
</evidence>
<name>A0A5B7SVH2_9LACO</name>
<proteinExistence type="predicted"/>
<dbReference type="Proteomes" id="UP000310673">
    <property type="component" value="Chromosome"/>
</dbReference>
<protein>
    <recommendedName>
        <fullName evidence="1">PASTA domain-containing protein</fullName>
    </recommendedName>
</protein>
<accession>A0A5B7SVH2</accession>
<evidence type="ECO:0000313" key="2">
    <source>
        <dbReference type="EMBL" id="QCX23717.1"/>
    </source>
</evidence>
<feature type="domain" description="PASTA" evidence="1">
    <location>
        <begin position="64"/>
        <end position="127"/>
    </location>
</feature>
<dbReference type="AlphaFoldDB" id="A0A5B7SVH2"/>
<dbReference type="EMBL" id="CP040736">
    <property type="protein sequence ID" value="QCX23717.1"/>
    <property type="molecule type" value="Genomic_DNA"/>
</dbReference>
<dbReference type="Pfam" id="PF03793">
    <property type="entry name" value="PASTA"/>
    <property type="match status" value="1"/>
</dbReference>
<dbReference type="InterPro" id="IPR005543">
    <property type="entry name" value="PASTA_dom"/>
</dbReference>
<dbReference type="RefSeq" id="WP_057811900.1">
    <property type="nucleotide sequence ID" value="NZ_CP040736.1"/>
</dbReference>
<dbReference type="STRING" id="1423818.FC88_GL000008"/>